<evidence type="ECO:0000256" key="2">
    <source>
        <dbReference type="ARBA" id="ARBA00022771"/>
    </source>
</evidence>
<dbReference type="GO" id="GO:0008270">
    <property type="term" value="F:zinc ion binding"/>
    <property type="evidence" value="ECO:0007669"/>
    <property type="project" value="UniProtKB-KW"/>
</dbReference>
<accession>A0A8T2IIH1</accession>
<dbReference type="InterPro" id="IPR050621">
    <property type="entry name" value="Tudor_domain_containing"/>
</dbReference>
<comment type="caution">
    <text evidence="7">The sequence shown here is derived from an EMBL/GenBank/DDBJ whole genome shotgun (WGS) entry which is preliminary data.</text>
</comment>
<evidence type="ECO:0000259" key="5">
    <source>
        <dbReference type="PROSITE" id="PS50304"/>
    </source>
</evidence>
<dbReference type="SUPFAM" id="SSF144232">
    <property type="entry name" value="HIT/MYND zinc finger-like"/>
    <property type="match status" value="1"/>
</dbReference>
<dbReference type="OrthoDB" id="341421at2759"/>
<dbReference type="SMART" id="SM00333">
    <property type="entry name" value="TUDOR"/>
    <property type="match status" value="1"/>
</dbReference>
<dbReference type="FunFam" id="6.10.140.2220:FF:000011">
    <property type="entry name" value="Tudor domain containing 1"/>
    <property type="match status" value="1"/>
</dbReference>
<dbReference type="InterPro" id="IPR035437">
    <property type="entry name" value="SNase_OB-fold_sf"/>
</dbReference>
<keyword evidence="2 4" id="KW-0863">Zinc-finger</keyword>
<dbReference type="PANTHER" id="PTHR22948:SF29">
    <property type="entry name" value="FI02030P-RELATED"/>
    <property type="match status" value="1"/>
</dbReference>
<evidence type="ECO:0000313" key="8">
    <source>
        <dbReference type="Proteomes" id="UP000812440"/>
    </source>
</evidence>
<name>A0A8T2IIH1_9PIPI</name>
<evidence type="ECO:0000313" key="7">
    <source>
        <dbReference type="EMBL" id="KAG8431467.1"/>
    </source>
</evidence>
<dbReference type="Gene3D" id="2.40.50.90">
    <property type="match status" value="1"/>
</dbReference>
<gene>
    <name evidence="7" type="ORF">GDO86_018617</name>
</gene>
<keyword evidence="8" id="KW-1185">Reference proteome</keyword>
<proteinExistence type="predicted"/>
<dbReference type="AlphaFoldDB" id="A0A8T2IIH1"/>
<dbReference type="PANTHER" id="PTHR22948">
    <property type="entry name" value="TUDOR DOMAIN CONTAINING PROTEIN"/>
    <property type="match status" value="1"/>
</dbReference>
<feature type="domain" description="Tudor" evidence="5">
    <location>
        <begin position="216"/>
        <end position="276"/>
    </location>
</feature>
<dbReference type="Pfam" id="PF01753">
    <property type="entry name" value="zf-MYND"/>
    <property type="match status" value="1"/>
</dbReference>
<keyword evidence="3" id="KW-0862">Zinc</keyword>
<protein>
    <recommendedName>
        <fullName evidence="9">Tudor domain-containing protein 1</fullName>
    </recommendedName>
</protein>
<dbReference type="Gene3D" id="6.10.140.2220">
    <property type="match status" value="1"/>
</dbReference>
<keyword evidence="1" id="KW-0479">Metal-binding</keyword>
<dbReference type="PROSITE" id="PS50865">
    <property type="entry name" value="ZF_MYND_2"/>
    <property type="match status" value="1"/>
</dbReference>
<evidence type="ECO:0000259" key="6">
    <source>
        <dbReference type="PROSITE" id="PS50865"/>
    </source>
</evidence>
<dbReference type="InterPro" id="IPR002893">
    <property type="entry name" value="Znf_MYND"/>
</dbReference>
<evidence type="ECO:0000256" key="3">
    <source>
        <dbReference type="ARBA" id="ARBA00022833"/>
    </source>
</evidence>
<evidence type="ECO:0008006" key="9">
    <source>
        <dbReference type="Google" id="ProtNLM"/>
    </source>
</evidence>
<dbReference type="EMBL" id="JAACNH010000181">
    <property type="protein sequence ID" value="KAG8431467.1"/>
    <property type="molecule type" value="Genomic_DNA"/>
</dbReference>
<evidence type="ECO:0000256" key="1">
    <source>
        <dbReference type="ARBA" id="ARBA00022723"/>
    </source>
</evidence>
<dbReference type="PROSITE" id="PS01360">
    <property type="entry name" value="ZF_MYND_1"/>
    <property type="match status" value="1"/>
</dbReference>
<sequence>MDVKEPLTKPRKLLSNERFQSLNYQPSLYNSLNSAPPTSCHYCGLCGSRKCSRCRQTIYCSVECQRKDWSAHSVICKPLAIKEQNSGHSPSEVGGRTCRSPGEVNGINCSSAKVDGKTCRSPSEVEEKIKNPKLEASPVSSFLKDQEMERKITFQDLQNTGLNEGSKSQGIVVEFSSPRNFIIQLYTAKTVESLIKVTALLKEIYSKPENLKKGYTPALGEVCVAKFSQDQNWYRVLVQNIDNEGKTADVLYLDYGNTENVSLGDMQKMHKDVDLFPPTAIRCFLADAISPPCGWTPECLVDVKKLLMGKEVTFTVLRLEQVEPLLYGLDVTLPALS</sequence>
<dbReference type="Proteomes" id="UP000812440">
    <property type="component" value="Unassembled WGS sequence"/>
</dbReference>
<dbReference type="Gene3D" id="2.30.30.140">
    <property type="match status" value="1"/>
</dbReference>
<dbReference type="Pfam" id="PF00567">
    <property type="entry name" value="TUDOR"/>
    <property type="match status" value="1"/>
</dbReference>
<dbReference type="InterPro" id="IPR002999">
    <property type="entry name" value="Tudor"/>
</dbReference>
<dbReference type="SUPFAM" id="SSF63748">
    <property type="entry name" value="Tudor/PWWP/MBT"/>
    <property type="match status" value="1"/>
</dbReference>
<evidence type="ECO:0000256" key="4">
    <source>
        <dbReference type="PROSITE-ProRule" id="PRU00134"/>
    </source>
</evidence>
<feature type="domain" description="MYND-type" evidence="6">
    <location>
        <begin position="40"/>
        <end position="76"/>
    </location>
</feature>
<dbReference type="PROSITE" id="PS50304">
    <property type="entry name" value="TUDOR"/>
    <property type="match status" value="1"/>
</dbReference>
<organism evidence="7 8">
    <name type="scientific">Hymenochirus boettgeri</name>
    <name type="common">Congo dwarf clawed frog</name>
    <dbReference type="NCBI Taxonomy" id="247094"/>
    <lineage>
        <taxon>Eukaryota</taxon>
        <taxon>Metazoa</taxon>
        <taxon>Chordata</taxon>
        <taxon>Craniata</taxon>
        <taxon>Vertebrata</taxon>
        <taxon>Euteleostomi</taxon>
        <taxon>Amphibia</taxon>
        <taxon>Batrachia</taxon>
        <taxon>Anura</taxon>
        <taxon>Pipoidea</taxon>
        <taxon>Pipidae</taxon>
        <taxon>Pipinae</taxon>
        <taxon>Hymenochirus</taxon>
    </lineage>
</organism>
<reference evidence="7" key="1">
    <citation type="thesis" date="2020" institute="ProQuest LLC" country="789 East Eisenhower Parkway, Ann Arbor, MI, USA">
        <title>Comparative Genomics and Chromosome Evolution.</title>
        <authorList>
            <person name="Mudd A.B."/>
        </authorList>
    </citation>
    <scope>NUCLEOTIDE SEQUENCE</scope>
    <source>
        <strain evidence="7">Female2</strain>
        <tissue evidence="7">Blood</tissue>
    </source>
</reference>
<dbReference type="FunFam" id="2.30.30.140:FF:000018">
    <property type="entry name" value="Serine/threonine-protein kinase 31"/>
    <property type="match status" value="1"/>
</dbReference>